<dbReference type="SUPFAM" id="SSF56784">
    <property type="entry name" value="HAD-like"/>
    <property type="match status" value="1"/>
</dbReference>
<dbReference type="AlphaFoldDB" id="A0A7W8D1R1"/>
<proteinExistence type="predicted"/>
<dbReference type="RefSeq" id="WP_183376437.1">
    <property type="nucleotide sequence ID" value="NZ_JACHHD010000015.1"/>
</dbReference>
<dbReference type="Gene3D" id="3.40.50.1000">
    <property type="entry name" value="HAD superfamily/HAD-like"/>
    <property type="match status" value="2"/>
</dbReference>
<dbReference type="PANTHER" id="PTHR19288">
    <property type="entry name" value="4-NITROPHENYLPHOSPHATASE-RELATED"/>
    <property type="match status" value="1"/>
</dbReference>
<reference evidence="1 2" key="1">
    <citation type="submission" date="2020-08" db="EMBL/GenBank/DDBJ databases">
        <title>Genomic Encyclopedia of Type Strains, Phase IV (KMG-IV): sequencing the most valuable type-strain genomes for metagenomic binning, comparative biology and taxonomic classification.</title>
        <authorList>
            <person name="Goeker M."/>
        </authorList>
    </citation>
    <scope>NUCLEOTIDE SEQUENCE [LARGE SCALE GENOMIC DNA]</scope>
    <source>
        <strain evidence="1 2">DSM 26963</strain>
    </source>
</reference>
<evidence type="ECO:0000313" key="1">
    <source>
        <dbReference type="EMBL" id="MBB5185461.1"/>
    </source>
</evidence>
<dbReference type="InterPro" id="IPR006357">
    <property type="entry name" value="HAD-SF_hydro_IIA"/>
</dbReference>
<keyword evidence="1" id="KW-0378">Hydrolase</keyword>
<dbReference type="InterPro" id="IPR023214">
    <property type="entry name" value="HAD_sf"/>
</dbReference>
<dbReference type="EC" id="3.1.3.41" evidence="1"/>
<organism evidence="1 2">
    <name type="scientific">Faecalicoccus acidiformans</name>
    <dbReference type="NCBI Taxonomy" id="915173"/>
    <lineage>
        <taxon>Bacteria</taxon>
        <taxon>Bacillati</taxon>
        <taxon>Bacillota</taxon>
        <taxon>Erysipelotrichia</taxon>
        <taxon>Erysipelotrichales</taxon>
        <taxon>Erysipelotrichaceae</taxon>
        <taxon>Faecalicoccus</taxon>
    </lineage>
</organism>
<name>A0A7W8D1R1_9FIRM</name>
<dbReference type="NCBIfam" id="TIGR01460">
    <property type="entry name" value="HAD-SF-IIA"/>
    <property type="match status" value="1"/>
</dbReference>
<dbReference type="InterPro" id="IPR036412">
    <property type="entry name" value="HAD-like_sf"/>
</dbReference>
<comment type="caution">
    <text evidence="1">The sequence shown here is derived from an EMBL/GenBank/DDBJ whole genome shotgun (WGS) entry which is preliminary data.</text>
</comment>
<dbReference type="Pfam" id="PF13344">
    <property type="entry name" value="Hydrolase_6"/>
    <property type="match status" value="1"/>
</dbReference>
<sequence>MKTLLLDLDGTMYRGDAVIESAKIFLEACQKHKIPYIFLTNNSMRTREENVSHMEKMGYRGIKPEQFYNSAMASVQYVKTHYTGNKAYYLGKAGLWQALTEEGYRITDQDPDFVFVGLNKEATYAEYSKALTFLLQGAKLIGTNQDRILAKPDGFEIGNGSVVAMFEYASNQKSPDIAKPHTPILDLCLRHYDLQKEDVILIGDNLETDILLGKNAGVETVFVQTGVHMVKDISRLGIEPDHIVTDLRDCLDFSFGSFML</sequence>
<dbReference type="EMBL" id="JACHHD010000015">
    <property type="protein sequence ID" value="MBB5185461.1"/>
    <property type="molecule type" value="Genomic_DNA"/>
</dbReference>
<gene>
    <name evidence="1" type="ORF">HNQ43_001518</name>
</gene>
<dbReference type="PANTHER" id="PTHR19288:SF46">
    <property type="entry name" value="HALOACID DEHALOGENASE-LIKE HYDROLASE DOMAIN-CONTAINING PROTEIN 2"/>
    <property type="match status" value="1"/>
</dbReference>
<dbReference type="GO" id="GO:0016791">
    <property type="term" value="F:phosphatase activity"/>
    <property type="evidence" value="ECO:0007669"/>
    <property type="project" value="TreeGrafter"/>
</dbReference>
<dbReference type="Pfam" id="PF13242">
    <property type="entry name" value="Hydrolase_like"/>
    <property type="match status" value="1"/>
</dbReference>
<evidence type="ECO:0000313" key="2">
    <source>
        <dbReference type="Proteomes" id="UP000521313"/>
    </source>
</evidence>
<dbReference type="Proteomes" id="UP000521313">
    <property type="component" value="Unassembled WGS sequence"/>
</dbReference>
<accession>A0A7W8D1R1</accession>
<protein>
    <submittedName>
        <fullName evidence="1">4-nitrophenyl phosphatase</fullName>
        <ecNumber evidence="1">3.1.3.41</ecNumber>
    </submittedName>
</protein>
<dbReference type="GO" id="GO:0005737">
    <property type="term" value="C:cytoplasm"/>
    <property type="evidence" value="ECO:0007669"/>
    <property type="project" value="TreeGrafter"/>
</dbReference>